<feature type="region of interest" description="Disordered" evidence="1">
    <location>
        <begin position="1"/>
        <end position="22"/>
    </location>
</feature>
<dbReference type="InterPro" id="IPR012171">
    <property type="entry name" value="Fatty_acid_desaturase"/>
</dbReference>
<feature type="non-terminal residue" evidence="4">
    <location>
        <position position="455"/>
    </location>
</feature>
<feature type="transmembrane region" description="Helical" evidence="2">
    <location>
        <begin position="291"/>
        <end position="312"/>
    </location>
</feature>
<dbReference type="InterPro" id="IPR036400">
    <property type="entry name" value="Cyt_B5-like_heme/steroid_sf"/>
</dbReference>
<dbReference type="SMART" id="SM01117">
    <property type="entry name" value="Cyt-b5"/>
    <property type="match status" value="1"/>
</dbReference>
<dbReference type="PANTHER" id="PTHR19353">
    <property type="entry name" value="FATTY ACID DESATURASE 2"/>
    <property type="match status" value="1"/>
</dbReference>
<comment type="caution">
    <text evidence="4">The sequence shown here is derived from an EMBL/GenBank/DDBJ whole genome shotgun (WGS) entry which is preliminary data.</text>
</comment>
<protein>
    <submittedName>
        <fullName evidence="4">FADS2 desaturase</fullName>
    </submittedName>
</protein>
<name>A0A8X8BLK0_POLSE</name>
<dbReference type="Pfam" id="PF00173">
    <property type="entry name" value="Cyt-b5"/>
    <property type="match status" value="1"/>
</dbReference>
<dbReference type="PANTHER" id="PTHR19353:SF57">
    <property type="entry name" value="ACYL-COA (8-3)-DESATURASE"/>
    <property type="match status" value="1"/>
</dbReference>
<evidence type="ECO:0000256" key="2">
    <source>
        <dbReference type="SAM" id="Phobius"/>
    </source>
</evidence>
<feature type="non-terminal residue" evidence="4">
    <location>
        <position position="1"/>
    </location>
</feature>
<keyword evidence="2" id="KW-0812">Transmembrane</keyword>
<dbReference type="Proteomes" id="UP000886611">
    <property type="component" value="Unassembled WGS sequence"/>
</dbReference>
<evidence type="ECO:0000313" key="4">
    <source>
        <dbReference type="EMBL" id="KAG2462448.1"/>
    </source>
</evidence>
<feature type="transmembrane region" description="Helical" evidence="2">
    <location>
        <begin position="264"/>
        <end position="285"/>
    </location>
</feature>
<proteinExistence type="predicted"/>
<dbReference type="EMBL" id="JAATIS010004040">
    <property type="protein sequence ID" value="KAG2462448.1"/>
    <property type="molecule type" value="Genomic_DNA"/>
</dbReference>
<dbReference type="SUPFAM" id="SSF55856">
    <property type="entry name" value="Cytochrome b5-like heme/steroid binding domain"/>
    <property type="match status" value="1"/>
</dbReference>
<dbReference type="Gene3D" id="3.10.120.10">
    <property type="entry name" value="Cytochrome b5-like heme/steroid binding domain"/>
    <property type="match status" value="1"/>
</dbReference>
<dbReference type="GO" id="GO:0006629">
    <property type="term" value="P:lipid metabolic process"/>
    <property type="evidence" value="ECO:0007669"/>
    <property type="project" value="TreeGrafter"/>
</dbReference>
<dbReference type="InterPro" id="IPR001199">
    <property type="entry name" value="Cyt_B5-like_heme/steroid-bd"/>
</dbReference>
<dbReference type="GO" id="GO:0016717">
    <property type="term" value="F:oxidoreductase activity, acting on paired donors, with oxidation of a pair of donors resulting in the reduction of molecular oxygen to two molecules of water"/>
    <property type="evidence" value="ECO:0007669"/>
    <property type="project" value="TreeGrafter"/>
</dbReference>
<accession>A0A8X8BLK0</accession>
<feature type="compositionally biased region" description="Basic and acidic residues" evidence="1">
    <location>
        <begin position="1"/>
        <end position="12"/>
    </location>
</feature>
<dbReference type="PRINTS" id="PR00363">
    <property type="entry name" value="CYTOCHROMEB5"/>
</dbReference>
<dbReference type="GO" id="GO:0016020">
    <property type="term" value="C:membrane"/>
    <property type="evidence" value="ECO:0007669"/>
    <property type="project" value="TreeGrafter"/>
</dbReference>
<reference evidence="4 5" key="1">
    <citation type="journal article" date="2021" name="Cell">
        <title>Tracing the genetic footprints of vertebrate landing in non-teleost ray-finned fishes.</title>
        <authorList>
            <person name="Bi X."/>
            <person name="Wang K."/>
            <person name="Yang L."/>
            <person name="Pan H."/>
            <person name="Jiang H."/>
            <person name="Wei Q."/>
            <person name="Fang M."/>
            <person name="Yu H."/>
            <person name="Zhu C."/>
            <person name="Cai Y."/>
            <person name="He Y."/>
            <person name="Gan X."/>
            <person name="Zeng H."/>
            <person name="Yu D."/>
            <person name="Zhu Y."/>
            <person name="Jiang H."/>
            <person name="Qiu Q."/>
            <person name="Yang H."/>
            <person name="Zhang Y.E."/>
            <person name="Wang W."/>
            <person name="Zhu M."/>
            <person name="He S."/>
            <person name="Zhang G."/>
        </authorList>
    </citation>
    <scope>NUCLEOTIDE SEQUENCE [LARGE SCALE GENOMIC DNA]</scope>
    <source>
        <strain evidence="4">Bchr_013</strain>
    </source>
</reference>
<evidence type="ECO:0000313" key="5">
    <source>
        <dbReference type="Proteomes" id="UP000886611"/>
    </source>
</evidence>
<dbReference type="AlphaFoldDB" id="A0A8X8BLK0"/>
<sequence>MHFEVPNPRHDPTLPPGNGNPTTVMIHRNWDIQELKDVVSDPKVIGGLKFVEQVQQLDNMYKPSGAEWTQVLRRKLGTTWATVNHGQHNGVQWQWNEALPHGQNNEGPFLAQWEHVKTAIAVKYKKGTDWSLISAGKQKSMEDETKDKNLKAMFTWTEVQKHNGQSEKWLVINRKVYNITEFCQRHPGGKRVISHYAGQDATDAFTAFHLDKQVVGRYLKPLQIGELAPEEPSNEPGKSLAVIEDFQELRVYVEQAGLLKPNKLFFFLMLVHIILLDIAAWFTLWHFGTSWLPFLVSGVLLSTVQSAGYLFIMSEEQDLNTVPSTIMGDLQTLKIQMGETRTQLAETEARSRADVRTEVARSQPIQLTPLTESDDIKSYFLIFERTAKRNAWPRSEWAYLLAPYLKGTAQRAYYDLTEEQVADYDALNWCTNATAVHRNNRRESGGSGNLILKGR</sequence>
<keyword evidence="2" id="KW-1133">Transmembrane helix</keyword>
<dbReference type="PROSITE" id="PS50255">
    <property type="entry name" value="CYTOCHROME_B5_2"/>
    <property type="match status" value="1"/>
</dbReference>
<keyword evidence="2" id="KW-0472">Membrane</keyword>
<evidence type="ECO:0000256" key="1">
    <source>
        <dbReference type="SAM" id="MobiDB-lite"/>
    </source>
</evidence>
<gene>
    <name evidence="4" type="primary">Fads2</name>
    <name evidence="4" type="ORF">GTO96_0001104</name>
</gene>
<organism evidence="4 5">
    <name type="scientific">Polypterus senegalus</name>
    <name type="common">Senegal bichir</name>
    <dbReference type="NCBI Taxonomy" id="55291"/>
    <lineage>
        <taxon>Eukaryota</taxon>
        <taxon>Metazoa</taxon>
        <taxon>Chordata</taxon>
        <taxon>Craniata</taxon>
        <taxon>Vertebrata</taxon>
        <taxon>Euteleostomi</taxon>
        <taxon>Actinopterygii</taxon>
        <taxon>Polypteriformes</taxon>
        <taxon>Polypteridae</taxon>
        <taxon>Polypterus</taxon>
    </lineage>
</organism>
<evidence type="ECO:0000259" key="3">
    <source>
        <dbReference type="PROSITE" id="PS50255"/>
    </source>
</evidence>
<keyword evidence="5" id="KW-1185">Reference proteome</keyword>
<feature type="domain" description="Cytochrome b5 heme-binding" evidence="3">
    <location>
        <begin position="151"/>
        <end position="228"/>
    </location>
</feature>